<dbReference type="EMBL" id="JJPJ01000162">
    <property type="protein sequence ID" value="KKG56895.1"/>
    <property type="molecule type" value="Genomic_DNA"/>
</dbReference>
<evidence type="ECO:0000313" key="4">
    <source>
        <dbReference type="Proteomes" id="UP000034188"/>
    </source>
</evidence>
<proteinExistence type="predicted"/>
<dbReference type="EMBL" id="JJPI01000019">
    <property type="protein sequence ID" value="KKG57593.1"/>
    <property type="molecule type" value="Genomic_DNA"/>
</dbReference>
<sequence>MEKRKLNYRKDRNQRQVKWVDTLEPTGKEPDYTGSPNGIMSKQIVPGLQITPKMVILSINSELGKS</sequence>
<dbReference type="Proteomes" id="UP000034566">
    <property type="component" value="Unassembled WGS sequence"/>
</dbReference>
<dbReference type="AlphaFoldDB" id="A0A0F8I226"/>
<reference evidence="4 5" key="1">
    <citation type="journal article" date="2015" name="ISME J.">
        <title>Genomic and phenotypic differentiation among Methanosarcina mazei populations from Columbia River sediment.</title>
        <authorList>
            <person name="Youngblut N.D."/>
            <person name="Wirth J.S."/>
            <person name="Henriksen J.R."/>
            <person name="Smith M."/>
            <person name="Simon H."/>
            <person name="Metcalf W.W."/>
            <person name="Whitaker R.J."/>
        </authorList>
    </citation>
    <scope>NUCLEOTIDE SEQUENCE [LARGE SCALE GENOMIC DNA]</scope>
    <source>
        <strain evidence="2 4">3.F.T.1A.1</strain>
        <strain evidence="1 5">3.F.T.1A.2</strain>
        <strain evidence="3 6">3.F.T.1A.4</strain>
    </source>
</reference>
<evidence type="ECO:0000313" key="6">
    <source>
        <dbReference type="Proteomes" id="UP000034566"/>
    </source>
</evidence>
<evidence type="ECO:0000313" key="1">
    <source>
        <dbReference type="EMBL" id="KKG56895.1"/>
    </source>
</evidence>
<protein>
    <submittedName>
        <fullName evidence="2">Uncharacterized protein</fullName>
    </submittedName>
</protein>
<comment type="caution">
    <text evidence="2">The sequence shown here is derived from an EMBL/GenBank/DDBJ whole genome shotgun (WGS) entry which is preliminary data.</text>
</comment>
<organism evidence="2 4">
    <name type="scientific">Methanosarcina mazei</name>
    <name type="common">Methanosarcina frisia</name>
    <dbReference type="NCBI Taxonomy" id="2209"/>
    <lineage>
        <taxon>Archaea</taxon>
        <taxon>Methanobacteriati</taxon>
        <taxon>Methanobacteriota</taxon>
        <taxon>Stenosarchaea group</taxon>
        <taxon>Methanomicrobia</taxon>
        <taxon>Methanosarcinales</taxon>
        <taxon>Methanosarcinaceae</taxon>
        <taxon>Methanosarcina</taxon>
    </lineage>
</organism>
<evidence type="ECO:0000313" key="3">
    <source>
        <dbReference type="EMBL" id="KKG63400.1"/>
    </source>
</evidence>
<dbReference type="Proteomes" id="UP000034279">
    <property type="component" value="Unassembled WGS sequence"/>
</dbReference>
<gene>
    <name evidence="2" type="ORF">DU33_19520</name>
    <name evidence="3" type="ORF">DU45_20275</name>
    <name evidence="1" type="ORF">DU64_05275</name>
</gene>
<name>A0A0F8I226_METMZ</name>
<dbReference type="PATRIC" id="fig|2209.42.peg.4260"/>
<evidence type="ECO:0000313" key="2">
    <source>
        <dbReference type="EMBL" id="KKG57593.1"/>
    </source>
</evidence>
<dbReference type="Proteomes" id="UP000034188">
    <property type="component" value="Unassembled WGS sequence"/>
</dbReference>
<dbReference type="EMBL" id="JJPK01000038">
    <property type="protein sequence ID" value="KKG63400.1"/>
    <property type="molecule type" value="Genomic_DNA"/>
</dbReference>
<evidence type="ECO:0000313" key="5">
    <source>
        <dbReference type="Proteomes" id="UP000034279"/>
    </source>
</evidence>
<accession>A0A0F8I226</accession>